<keyword evidence="5" id="KW-1185">Reference proteome</keyword>
<dbReference type="SMART" id="SM00564">
    <property type="entry name" value="PQQ"/>
    <property type="match status" value="1"/>
</dbReference>
<dbReference type="PANTHER" id="PTHR34512">
    <property type="entry name" value="CELL SURFACE PROTEIN"/>
    <property type="match status" value="1"/>
</dbReference>
<dbReference type="InterPro" id="IPR018391">
    <property type="entry name" value="PQQ_b-propeller_rpt"/>
</dbReference>
<proteinExistence type="predicted"/>
<dbReference type="Proteomes" id="UP000654345">
    <property type="component" value="Unassembled WGS sequence"/>
</dbReference>
<accession>A0ABQ3V2T7</accession>
<dbReference type="InterPro" id="IPR011047">
    <property type="entry name" value="Quinoprotein_ADH-like_sf"/>
</dbReference>
<keyword evidence="2" id="KW-0732">Signal</keyword>
<feature type="region of interest" description="Disordered" evidence="1">
    <location>
        <begin position="28"/>
        <end position="52"/>
    </location>
</feature>
<dbReference type="Gene3D" id="2.130.10.10">
    <property type="entry name" value="YVTN repeat-like/Quinoprotein amine dehydrogenase"/>
    <property type="match status" value="1"/>
</dbReference>
<reference evidence="4 5" key="1">
    <citation type="journal article" date="2021" name="Int. J. Syst. Evol. Microbiol.">
        <title>Reticulibacter mediterranei gen. nov., sp. nov., within the new family Reticulibacteraceae fam. nov., and Ktedonospora formicarum gen. nov., sp. nov., Ktedonobacter robiniae sp. nov., Dictyobacter formicarum sp. nov. and Dictyobacter arantiisoli sp. nov., belonging to the class Ktedonobacteria.</title>
        <authorList>
            <person name="Yabe S."/>
            <person name="Zheng Y."/>
            <person name="Wang C.M."/>
            <person name="Sakai Y."/>
            <person name="Abe K."/>
            <person name="Yokota A."/>
            <person name="Donadio S."/>
            <person name="Cavaletti L."/>
            <person name="Monciardini P."/>
        </authorList>
    </citation>
    <scope>NUCLEOTIDE SEQUENCE [LARGE SCALE GENOMIC DNA]</scope>
    <source>
        <strain evidence="4 5">SOSP1-30</strain>
    </source>
</reference>
<dbReference type="EMBL" id="BNJG01000003">
    <property type="protein sequence ID" value="GHO58872.1"/>
    <property type="molecule type" value="Genomic_DNA"/>
</dbReference>
<feature type="chain" id="PRO_5045672154" description="Pyrrolo-quinoline quinone repeat domain-containing protein" evidence="2">
    <location>
        <begin position="24"/>
        <end position="230"/>
    </location>
</feature>
<evidence type="ECO:0000259" key="3">
    <source>
        <dbReference type="Pfam" id="PF13360"/>
    </source>
</evidence>
<evidence type="ECO:0000256" key="1">
    <source>
        <dbReference type="SAM" id="MobiDB-lite"/>
    </source>
</evidence>
<evidence type="ECO:0000313" key="4">
    <source>
        <dbReference type="EMBL" id="GHO58872.1"/>
    </source>
</evidence>
<gene>
    <name evidence="4" type="ORF">KSB_73470</name>
</gene>
<dbReference type="InterPro" id="IPR015943">
    <property type="entry name" value="WD40/YVTN_repeat-like_dom_sf"/>
</dbReference>
<dbReference type="InterPro" id="IPR002372">
    <property type="entry name" value="PQQ_rpt_dom"/>
</dbReference>
<comment type="caution">
    <text evidence="4">The sequence shown here is derived from an EMBL/GenBank/DDBJ whole genome shotgun (WGS) entry which is preliminary data.</text>
</comment>
<feature type="domain" description="Pyrrolo-quinoline quinone repeat" evidence="3">
    <location>
        <begin position="83"/>
        <end position="187"/>
    </location>
</feature>
<protein>
    <recommendedName>
        <fullName evidence="3">Pyrrolo-quinoline quinone repeat domain-containing protein</fullName>
    </recommendedName>
</protein>
<feature type="signal peptide" evidence="2">
    <location>
        <begin position="1"/>
        <end position="23"/>
    </location>
</feature>
<dbReference type="SUPFAM" id="SSF50998">
    <property type="entry name" value="Quinoprotein alcohol dehydrogenase-like"/>
    <property type="match status" value="1"/>
</dbReference>
<sequence length="230" mass="24719">MPGKRISLLSLLCCLALILAACATNGSQSSTDKTSTIHNPHPTTLPTSIPTPGNNTDWTMYHHDDARSGYLPNTPNPRSLSKAWSLKLDGAVYAEPLVIGNHVIVATENDTLYALDTKTGQIQWQRHVGTPAARSNLPCGNIDPLGITGTPVYDPATRLVFAVAEISQGPAHILVGVDVQSGQVKVRRDIDPLVSRSFHTSSGRRSPLPITRSMSRWVAWLVIAATTMGP</sequence>
<dbReference type="PROSITE" id="PS51257">
    <property type="entry name" value="PROKAR_LIPOPROTEIN"/>
    <property type="match status" value="1"/>
</dbReference>
<evidence type="ECO:0000313" key="5">
    <source>
        <dbReference type="Proteomes" id="UP000654345"/>
    </source>
</evidence>
<dbReference type="PANTHER" id="PTHR34512:SF30">
    <property type="entry name" value="OUTER MEMBRANE PROTEIN ASSEMBLY FACTOR BAMB"/>
    <property type="match status" value="1"/>
</dbReference>
<name>A0ABQ3V2T7_9CHLR</name>
<evidence type="ECO:0000256" key="2">
    <source>
        <dbReference type="SAM" id="SignalP"/>
    </source>
</evidence>
<dbReference type="Pfam" id="PF13360">
    <property type="entry name" value="PQQ_2"/>
    <property type="match status" value="1"/>
</dbReference>
<organism evidence="4 5">
    <name type="scientific">Ktedonobacter robiniae</name>
    <dbReference type="NCBI Taxonomy" id="2778365"/>
    <lineage>
        <taxon>Bacteria</taxon>
        <taxon>Bacillati</taxon>
        <taxon>Chloroflexota</taxon>
        <taxon>Ktedonobacteria</taxon>
        <taxon>Ktedonobacterales</taxon>
        <taxon>Ktedonobacteraceae</taxon>
        <taxon>Ktedonobacter</taxon>
    </lineage>
</organism>
<dbReference type="RefSeq" id="WP_201375115.1">
    <property type="nucleotide sequence ID" value="NZ_BNJG01000003.1"/>
</dbReference>